<evidence type="ECO:0000313" key="2">
    <source>
        <dbReference type="EMBL" id="CEA00776.1"/>
    </source>
</evidence>
<evidence type="ECO:0000256" key="1">
    <source>
        <dbReference type="SAM" id="MobiDB-lite"/>
    </source>
</evidence>
<organism evidence="2">
    <name type="scientific">Metalysinibacillus saudimassiliensis</name>
    <dbReference type="NCBI Taxonomy" id="1461583"/>
    <lineage>
        <taxon>Bacteria</taxon>
        <taxon>Bacillati</taxon>
        <taxon>Bacillota</taxon>
        <taxon>Bacilli</taxon>
        <taxon>Bacillales</taxon>
        <taxon>Caryophanaceae</taxon>
        <taxon>Metalysinibacillus</taxon>
    </lineage>
</organism>
<sequence length="112" mass="12851">MALSQAAKKRRAHLRTTGKDVTKARNTASMSLHERTTLTKQGKERKQFTKHKRHSLKYYDERNAFSIIIDKPFDVVGTVLQSRAFVSNGIARSPHPFGALYSLHYYRVCEAQ</sequence>
<dbReference type="EMBL" id="LN483073">
    <property type="protein sequence ID" value="CEA00776.1"/>
    <property type="molecule type" value="Genomic_DNA"/>
</dbReference>
<feature type="compositionally biased region" description="Basic residues" evidence="1">
    <location>
        <begin position="7"/>
        <end position="16"/>
    </location>
</feature>
<reference evidence="2" key="1">
    <citation type="submission" date="2014-07" db="EMBL/GenBank/DDBJ databases">
        <authorList>
            <person name="Urmite Genomes Urmite Genomes"/>
        </authorList>
    </citation>
    <scope>NUCLEOTIDE SEQUENCE</scope>
    <source>
        <strain evidence="2">13S34_air</strain>
    </source>
</reference>
<feature type="region of interest" description="Disordered" evidence="1">
    <location>
        <begin position="1"/>
        <end position="29"/>
    </location>
</feature>
<dbReference type="HOGENOM" id="CLU_2142857_0_0_9"/>
<proteinExistence type="predicted"/>
<dbReference type="AlphaFoldDB" id="A0A078M7Z8"/>
<gene>
    <name evidence="2" type="ORF">BN1050_00732</name>
</gene>
<name>A0A078M7Z8_9BACL</name>
<accession>A0A078M7Z8</accession>
<protein>
    <submittedName>
        <fullName evidence="2">Uncharacterized protein</fullName>
    </submittedName>
</protein>